<sequence length="57" mass="6222">MIKIELTTEEKYWLERASKTGKGQISFRSNIVLIDNAGVSASAIAKMLGITHQTALS</sequence>
<accession>A0A369BA00</accession>
<protein>
    <submittedName>
        <fullName evidence="1">Uncharacterized protein</fullName>
    </submittedName>
</protein>
<evidence type="ECO:0000313" key="2">
    <source>
        <dbReference type="Proteomes" id="UP000253034"/>
    </source>
</evidence>
<dbReference type="AlphaFoldDB" id="A0A369BA00"/>
<organism evidence="1 2">
    <name type="scientific">Anaerobacterium chartisolvens</name>
    <dbReference type="NCBI Taxonomy" id="1297424"/>
    <lineage>
        <taxon>Bacteria</taxon>
        <taxon>Bacillati</taxon>
        <taxon>Bacillota</taxon>
        <taxon>Clostridia</taxon>
        <taxon>Eubacteriales</taxon>
        <taxon>Oscillospiraceae</taxon>
        <taxon>Anaerobacterium</taxon>
    </lineage>
</organism>
<name>A0A369BA00_9FIRM</name>
<dbReference type="RefSeq" id="WP_170138105.1">
    <property type="nucleotide sequence ID" value="NZ_QPJT01000010.1"/>
</dbReference>
<evidence type="ECO:0000313" key="1">
    <source>
        <dbReference type="EMBL" id="RCX16514.1"/>
    </source>
</evidence>
<dbReference type="Proteomes" id="UP000253034">
    <property type="component" value="Unassembled WGS sequence"/>
</dbReference>
<reference evidence="1 2" key="1">
    <citation type="submission" date="2018-07" db="EMBL/GenBank/DDBJ databases">
        <title>Genomic Encyclopedia of Type Strains, Phase IV (KMG-IV): sequencing the most valuable type-strain genomes for metagenomic binning, comparative biology and taxonomic classification.</title>
        <authorList>
            <person name="Goeker M."/>
        </authorList>
    </citation>
    <scope>NUCLEOTIDE SEQUENCE [LARGE SCALE GENOMIC DNA]</scope>
    <source>
        <strain evidence="1 2">DSM 27016</strain>
    </source>
</reference>
<gene>
    <name evidence="1" type="ORF">DFR58_1107</name>
</gene>
<keyword evidence="2" id="KW-1185">Reference proteome</keyword>
<comment type="caution">
    <text evidence="1">The sequence shown here is derived from an EMBL/GenBank/DDBJ whole genome shotgun (WGS) entry which is preliminary data.</text>
</comment>
<proteinExistence type="predicted"/>
<dbReference type="EMBL" id="QPJT01000010">
    <property type="protein sequence ID" value="RCX16514.1"/>
    <property type="molecule type" value="Genomic_DNA"/>
</dbReference>